<dbReference type="SUPFAM" id="SSF57938">
    <property type="entry name" value="DnaJ/Hsp40 cysteine-rich domain"/>
    <property type="match status" value="1"/>
</dbReference>
<dbReference type="Proteomes" id="UP001058744">
    <property type="component" value="Chromosome"/>
</dbReference>
<dbReference type="AlphaFoldDB" id="A0AAJ5IK76"/>
<evidence type="ECO:0000313" key="2">
    <source>
        <dbReference type="Proteomes" id="UP001058744"/>
    </source>
</evidence>
<protein>
    <submittedName>
        <fullName evidence="1">Uncharacterized protein</fullName>
    </submittedName>
</protein>
<dbReference type="Gene3D" id="6.20.20.10">
    <property type="match status" value="1"/>
</dbReference>
<gene>
    <name evidence="1" type="ORF">NOV18_09985</name>
</gene>
<dbReference type="EMBL" id="CP101700">
    <property type="protein sequence ID" value="UUC20780.1"/>
    <property type="molecule type" value="Genomic_DNA"/>
</dbReference>
<evidence type="ECO:0000313" key="1">
    <source>
        <dbReference type="EMBL" id="UUC20780.1"/>
    </source>
</evidence>
<accession>A0AAJ5IK76</accession>
<reference evidence="1" key="1">
    <citation type="submission" date="2022-07" db="EMBL/GenBank/DDBJ databases">
        <title>Complete genome of MD9.</title>
        <authorList>
            <person name="Cao G."/>
        </authorList>
    </citation>
    <scope>NUCLEOTIDE SEQUENCE</scope>
    <source>
        <strain evidence="1">MD9</strain>
    </source>
</reference>
<name>A0AAJ5IK76_9PSED</name>
<dbReference type="InterPro" id="IPR036410">
    <property type="entry name" value="HSP_DnaJ_Cys-rich_dom_sf"/>
</dbReference>
<sequence length="186" mass="20649">MRSREQDRQRWNDPDFNKWLDDAISDAGHTVWDSIPDIGSAWNGWDASKAALGYYCPACNGSGEEWTLSDSTPDAHCVQATCGECSGSGTMQGAYQTAKLQRDSYAERLTEAGGKLLFMRADHDRLEAENAGLKRYADRYRWIRHRNLDTISHGGVFAGITPQNLVINEETLDEAIDAAMAKESGQ</sequence>
<organism evidence="1 2">
    <name type="scientific">Pseudomonas asiatica</name>
    <dbReference type="NCBI Taxonomy" id="2219225"/>
    <lineage>
        <taxon>Bacteria</taxon>
        <taxon>Pseudomonadati</taxon>
        <taxon>Pseudomonadota</taxon>
        <taxon>Gammaproteobacteria</taxon>
        <taxon>Pseudomonadales</taxon>
        <taxon>Pseudomonadaceae</taxon>
        <taxon>Pseudomonas</taxon>
    </lineage>
</organism>
<proteinExistence type="predicted"/>
<dbReference type="RefSeq" id="WP_256382059.1">
    <property type="nucleotide sequence ID" value="NZ_CP101700.1"/>
</dbReference>